<keyword evidence="1" id="KW-0677">Repeat</keyword>
<accession>A0A8J5NS21</accession>
<evidence type="ECO:0000313" key="5">
    <source>
        <dbReference type="Proteomes" id="UP000694050"/>
    </source>
</evidence>
<proteinExistence type="predicted"/>
<keyword evidence="4" id="KW-0418">Kinase</keyword>
<dbReference type="Pfam" id="PF13606">
    <property type="entry name" value="Ank_3"/>
    <property type="match status" value="1"/>
</dbReference>
<gene>
    <name evidence="4" type="primary">Dapk1</name>
    <name evidence="4" type="ORF">Forpe1208_v014466</name>
</gene>
<dbReference type="PANTHER" id="PTHR24173:SF40">
    <property type="entry name" value="AGAP006757-PA"/>
    <property type="match status" value="1"/>
</dbReference>
<keyword evidence="4" id="KW-0808">Transferase</keyword>
<dbReference type="SMART" id="SM00248">
    <property type="entry name" value="ANK"/>
    <property type="match status" value="3"/>
</dbReference>
<evidence type="ECO:0000256" key="1">
    <source>
        <dbReference type="ARBA" id="ARBA00022737"/>
    </source>
</evidence>
<feature type="repeat" description="ANK" evidence="3">
    <location>
        <begin position="30"/>
        <end position="55"/>
    </location>
</feature>
<dbReference type="AlphaFoldDB" id="A0A8J5NS21"/>
<reference evidence="4" key="1">
    <citation type="submission" date="2021-04" db="EMBL/GenBank/DDBJ databases">
        <title>First draft genome resource for Brassicaceae pathogens Fusarium oxysporum f. sp. raphani and Fusarium oxysporum f. sp. rapae.</title>
        <authorList>
            <person name="Asai S."/>
        </authorList>
    </citation>
    <scope>NUCLEOTIDE SEQUENCE</scope>
    <source>
        <strain evidence="4">Tf1208</strain>
    </source>
</reference>
<dbReference type="PROSITE" id="PS50297">
    <property type="entry name" value="ANK_REP_REGION"/>
    <property type="match status" value="1"/>
</dbReference>
<comment type="caution">
    <text evidence="4">The sequence shown here is derived from an EMBL/GenBank/DDBJ whole genome shotgun (WGS) entry which is preliminary data.</text>
</comment>
<dbReference type="Pfam" id="PF12796">
    <property type="entry name" value="Ank_2"/>
    <property type="match status" value="1"/>
</dbReference>
<dbReference type="Proteomes" id="UP000694050">
    <property type="component" value="Unassembled WGS sequence"/>
</dbReference>
<sequence length="225" mass="25303">MWRRVNYGLWELMPQDALELQDAVNSTTANGDTPLMIAAERGHVGFVKTLLAHAAIKINEVDVDGNSALCRAVNAGQMATIQSLFGAADINVTLGTPLHIALELGHASIIDALLDRNDLDINAFRDNLALRLFLMSDFDLGLLKKMLKRPDFLPRFLRSPYPKLENTITILSEDTDIMTNEELHNFPLVIKTLAEDFWTRGQRNKRDRYLCWVWNRLASKDGALG</sequence>
<organism evidence="4 5">
    <name type="scientific">Fusarium oxysporum f. sp. rapae</name>
    <dbReference type="NCBI Taxonomy" id="485398"/>
    <lineage>
        <taxon>Eukaryota</taxon>
        <taxon>Fungi</taxon>
        <taxon>Dikarya</taxon>
        <taxon>Ascomycota</taxon>
        <taxon>Pezizomycotina</taxon>
        <taxon>Sordariomycetes</taxon>
        <taxon>Hypocreomycetidae</taxon>
        <taxon>Hypocreales</taxon>
        <taxon>Nectriaceae</taxon>
        <taxon>Fusarium</taxon>
        <taxon>Fusarium oxysporum species complex</taxon>
    </lineage>
</organism>
<dbReference type="PANTHER" id="PTHR24173">
    <property type="entry name" value="ANKYRIN REPEAT CONTAINING"/>
    <property type="match status" value="1"/>
</dbReference>
<dbReference type="PROSITE" id="PS50088">
    <property type="entry name" value="ANK_REPEAT"/>
    <property type="match status" value="1"/>
</dbReference>
<dbReference type="EMBL" id="JAELUQ010000011">
    <property type="protein sequence ID" value="KAG7405840.1"/>
    <property type="molecule type" value="Genomic_DNA"/>
</dbReference>
<dbReference type="InterPro" id="IPR002110">
    <property type="entry name" value="Ankyrin_rpt"/>
</dbReference>
<evidence type="ECO:0000256" key="2">
    <source>
        <dbReference type="ARBA" id="ARBA00023043"/>
    </source>
</evidence>
<protein>
    <submittedName>
        <fullName evidence="4">Death-associated protein kinase 1</fullName>
    </submittedName>
</protein>
<evidence type="ECO:0000256" key="3">
    <source>
        <dbReference type="PROSITE-ProRule" id="PRU00023"/>
    </source>
</evidence>
<name>A0A8J5NS21_FUSOX</name>
<dbReference type="GO" id="GO:0016301">
    <property type="term" value="F:kinase activity"/>
    <property type="evidence" value="ECO:0007669"/>
    <property type="project" value="UniProtKB-KW"/>
</dbReference>
<keyword evidence="2 3" id="KW-0040">ANK repeat</keyword>
<evidence type="ECO:0000313" key="4">
    <source>
        <dbReference type="EMBL" id="KAG7405840.1"/>
    </source>
</evidence>